<evidence type="ECO:0000256" key="2">
    <source>
        <dbReference type="ARBA" id="ARBA00023242"/>
    </source>
</evidence>
<evidence type="ECO:0000256" key="3">
    <source>
        <dbReference type="SAM" id="MobiDB-lite"/>
    </source>
</evidence>
<dbReference type="PANTHER" id="PTHR22812">
    <property type="entry name" value="CHROMOBOX PROTEIN"/>
    <property type="match status" value="1"/>
</dbReference>
<gene>
    <name evidence="5" type="ORF">O0I10_012392</name>
</gene>
<dbReference type="PROSITE" id="PS50013">
    <property type="entry name" value="CHROMO_2"/>
    <property type="match status" value="1"/>
</dbReference>
<dbReference type="InterPro" id="IPR016197">
    <property type="entry name" value="Chromo-like_dom_sf"/>
</dbReference>
<comment type="subcellular location">
    <subcellularLocation>
        <location evidence="1">Nucleus</location>
    </subcellularLocation>
</comment>
<dbReference type="GeneID" id="83219765"/>
<feature type="domain" description="Chromo" evidence="4">
    <location>
        <begin position="26"/>
        <end position="79"/>
    </location>
</feature>
<dbReference type="AlphaFoldDB" id="A0AAD7XVT4"/>
<dbReference type="Proteomes" id="UP001234581">
    <property type="component" value="Unassembled WGS sequence"/>
</dbReference>
<name>A0AAD7XVT4_9FUNG</name>
<dbReference type="SMART" id="SM00298">
    <property type="entry name" value="CHROMO"/>
    <property type="match status" value="1"/>
</dbReference>
<comment type="caution">
    <text evidence="5">The sequence shown here is derived from an EMBL/GenBank/DDBJ whole genome shotgun (WGS) entry which is preliminary data.</text>
</comment>
<dbReference type="CDD" id="cd00024">
    <property type="entry name" value="CD_CSD"/>
    <property type="match status" value="1"/>
</dbReference>
<evidence type="ECO:0000256" key="1">
    <source>
        <dbReference type="ARBA" id="ARBA00004123"/>
    </source>
</evidence>
<dbReference type="Pfam" id="PF00385">
    <property type="entry name" value="Chromo"/>
    <property type="match status" value="1"/>
</dbReference>
<feature type="compositionally biased region" description="Polar residues" evidence="3">
    <location>
        <begin position="101"/>
        <end position="118"/>
    </location>
</feature>
<organism evidence="5 6">
    <name type="scientific">Lichtheimia ornata</name>
    <dbReference type="NCBI Taxonomy" id="688661"/>
    <lineage>
        <taxon>Eukaryota</taxon>
        <taxon>Fungi</taxon>
        <taxon>Fungi incertae sedis</taxon>
        <taxon>Mucoromycota</taxon>
        <taxon>Mucoromycotina</taxon>
        <taxon>Mucoromycetes</taxon>
        <taxon>Mucorales</taxon>
        <taxon>Lichtheimiaceae</taxon>
        <taxon>Lichtheimia</taxon>
    </lineage>
</organism>
<evidence type="ECO:0000259" key="4">
    <source>
        <dbReference type="PROSITE" id="PS50013"/>
    </source>
</evidence>
<dbReference type="Gene3D" id="2.40.50.40">
    <property type="match status" value="1"/>
</dbReference>
<sequence length="118" mass="14102">MEKRAYAPHELKPAIVSQEFIAEKRYVVDKIMGHRKDPEAPHQDQYLVRWKDYTSEDDTWEPPESFDDPGIMHKYWRQKKKQLPAHLLQNNNNSNKRKRGIQQTKSNKRLASSKTSRR</sequence>
<dbReference type="GO" id="GO:0005634">
    <property type="term" value="C:nucleus"/>
    <property type="evidence" value="ECO:0007669"/>
    <property type="project" value="UniProtKB-SubCell"/>
</dbReference>
<dbReference type="RefSeq" id="XP_058336911.1">
    <property type="nucleotide sequence ID" value="XM_058492323.1"/>
</dbReference>
<dbReference type="InterPro" id="IPR051219">
    <property type="entry name" value="Heterochromatin_chromo-domain"/>
</dbReference>
<dbReference type="EMBL" id="JARTCD010000125">
    <property type="protein sequence ID" value="KAJ8651997.1"/>
    <property type="molecule type" value="Genomic_DNA"/>
</dbReference>
<dbReference type="InterPro" id="IPR023780">
    <property type="entry name" value="Chromo_domain"/>
</dbReference>
<dbReference type="InterPro" id="IPR000953">
    <property type="entry name" value="Chromo/chromo_shadow_dom"/>
</dbReference>
<evidence type="ECO:0000313" key="5">
    <source>
        <dbReference type="EMBL" id="KAJ8651997.1"/>
    </source>
</evidence>
<keyword evidence="6" id="KW-1185">Reference proteome</keyword>
<reference evidence="5 6" key="1">
    <citation type="submission" date="2023-03" db="EMBL/GenBank/DDBJ databases">
        <title>Genome sequence of Lichtheimia ornata CBS 291.66.</title>
        <authorList>
            <person name="Mohabir J.T."/>
            <person name="Shea T.P."/>
            <person name="Kurbessoian T."/>
            <person name="Berby B."/>
            <person name="Fontaine J."/>
            <person name="Livny J."/>
            <person name="Gnirke A."/>
            <person name="Stajich J.E."/>
            <person name="Cuomo C.A."/>
        </authorList>
    </citation>
    <scope>NUCLEOTIDE SEQUENCE [LARGE SCALE GENOMIC DNA]</scope>
    <source>
        <strain evidence="5">CBS 291.66</strain>
    </source>
</reference>
<proteinExistence type="predicted"/>
<evidence type="ECO:0000313" key="6">
    <source>
        <dbReference type="Proteomes" id="UP001234581"/>
    </source>
</evidence>
<accession>A0AAD7XVT4</accession>
<dbReference type="SUPFAM" id="SSF54160">
    <property type="entry name" value="Chromo domain-like"/>
    <property type="match status" value="1"/>
</dbReference>
<feature type="region of interest" description="Disordered" evidence="3">
    <location>
        <begin position="82"/>
        <end position="118"/>
    </location>
</feature>
<protein>
    <recommendedName>
        <fullName evidence="4">Chromo domain-containing protein</fullName>
    </recommendedName>
</protein>
<keyword evidence="2" id="KW-0539">Nucleus</keyword>